<protein>
    <recommendedName>
        <fullName evidence="9">GTPase Obg</fullName>
        <ecNumber evidence="9">3.6.5.-</ecNumber>
    </recommendedName>
    <alternativeName>
        <fullName evidence="9">GTP-binding protein Obg</fullName>
    </alternativeName>
</protein>
<evidence type="ECO:0000313" key="13">
    <source>
        <dbReference type="EMBL" id="KPL85190.1"/>
    </source>
</evidence>
<dbReference type="Proteomes" id="UP000050277">
    <property type="component" value="Unassembled WGS sequence"/>
</dbReference>
<dbReference type="GO" id="GO:0005737">
    <property type="term" value="C:cytoplasm"/>
    <property type="evidence" value="ECO:0007669"/>
    <property type="project" value="UniProtKB-SubCell"/>
</dbReference>
<dbReference type="InterPro" id="IPR031167">
    <property type="entry name" value="G_OBG"/>
</dbReference>
<dbReference type="HAMAP" id="MF_01454">
    <property type="entry name" value="GTPase_Obg"/>
    <property type="match status" value="1"/>
</dbReference>
<keyword evidence="4 9" id="KW-0479">Metal-binding</keyword>
<evidence type="ECO:0000259" key="11">
    <source>
        <dbReference type="PROSITE" id="PS51881"/>
    </source>
</evidence>
<evidence type="ECO:0000256" key="3">
    <source>
        <dbReference type="ARBA" id="ARBA00022490"/>
    </source>
</evidence>
<dbReference type="CDD" id="cd01898">
    <property type="entry name" value="Obg"/>
    <property type="match status" value="1"/>
</dbReference>
<dbReference type="GO" id="GO:0003924">
    <property type="term" value="F:GTPase activity"/>
    <property type="evidence" value="ECO:0007669"/>
    <property type="project" value="UniProtKB-UniRule"/>
</dbReference>
<feature type="binding site" evidence="9">
    <location>
        <begin position="168"/>
        <end position="175"/>
    </location>
    <ligand>
        <name>GTP</name>
        <dbReference type="ChEBI" id="CHEBI:37565"/>
    </ligand>
</feature>
<dbReference type="PRINTS" id="PR00326">
    <property type="entry name" value="GTP1OBG"/>
</dbReference>
<dbReference type="PROSITE" id="PS51710">
    <property type="entry name" value="G_OBG"/>
    <property type="match status" value="1"/>
</dbReference>
<dbReference type="Pfam" id="PF01018">
    <property type="entry name" value="GTP1_OBG"/>
    <property type="match status" value="1"/>
</dbReference>
<dbReference type="Gene3D" id="3.40.50.300">
    <property type="entry name" value="P-loop containing nucleotide triphosphate hydrolases"/>
    <property type="match status" value="1"/>
</dbReference>
<feature type="domain" description="OCT" evidence="11">
    <location>
        <begin position="355"/>
        <end position="433"/>
    </location>
</feature>
<dbReference type="GO" id="GO:0005525">
    <property type="term" value="F:GTP binding"/>
    <property type="evidence" value="ECO:0007669"/>
    <property type="project" value="UniProtKB-UniRule"/>
</dbReference>
<comment type="similarity">
    <text evidence="2 9">Belongs to the TRAFAC class OBG-HflX-like GTPase superfamily. OBG GTPase family.</text>
</comment>
<feature type="domain" description="OBG-type G" evidence="10">
    <location>
        <begin position="162"/>
        <end position="335"/>
    </location>
</feature>
<dbReference type="NCBIfam" id="NF008954">
    <property type="entry name" value="PRK12296.1"/>
    <property type="match status" value="1"/>
</dbReference>
<dbReference type="PANTHER" id="PTHR11702:SF31">
    <property type="entry name" value="MITOCHONDRIAL RIBOSOME-ASSOCIATED GTPASE 2"/>
    <property type="match status" value="1"/>
</dbReference>
<evidence type="ECO:0000259" key="12">
    <source>
        <dbReference type="PROSITE" id="PS51883"/>
    </source>
</evidence>
<dbReference type="Pfam" id="PF09269">
    <property type="entry name" value="DUF1967"/>
    <property type="match status" value="1"/>
</dbReference>
<evidence type="ECO:0000256" key="7">
    <source>
        <dbReference type="ARBA" id="ARBA00022842"/>
    </source>
</evidence>
<dbReference type="SUPFAM" id="SSF52540">
    <property type="entry name" value="P-loop containing nucleoside triphosphate hydrolases"/>
    <property type="match status" value="1"/>
</dbReference>
<keyword evidence="5 9" id="KW-0547">Nucleotide-binding</keyword>
<dbReference type="PROSITE" id="PS00905">
    <property type="entry name" value="GTP1_OBG"/>
    <property type="match status" value="1"/>
</dbReference>
<dbReference type="Gene3D" id="2.70.210.12">
    <property type="entry name" value="GTP1/OBG domain"/>
    <property type="match status" value="1"/>
</dbReference>
<reference evidence="13 14" key="1">
    <citation type="submission" date="2015-07" db="EMBL/GenBank/DDBJ databases">
        <title>Whole genome sequence of Herpetosiphon geysericola DSM 7119.</title>
        <authorList>
            <person name="Hemp J."/>
            <person name="Ward L.M."/>
            <person name="Pace L.A."/>
            <person name="Fischer W.W."/>
        </authorList>
    </citation>
    <scope>NUCLEOTIDE SEQUENCE [LARGE SCALE GENOMIC DNA]</scope>
    <source>
        <strain evidence="13 14">DSM 7119</strain>
    </source>
</reference>
<feature type="domain" description="Obg" evidence="12">
    <location>
        <begin position="2"/>
        <end position="161"/>
    </location>
</feature>
<keyword evidence="8 9" id="KW-0342">GTP-binding</keyword>
<dbReference type="Pfam" id="PF01926">
    <property type="entry name" value="MMR_HSR1"/>
    <property type="match status" value="1"/>
</dbReference>
<comment type="subcellular location">
    <subcellularLocation>
        <location evidence="9">Cytoplasm</location>
    </subcellularLocation>
</comment>
<dbReference type="Gene3D" id="3.30.300.350">
    <property type="entry name" value="GTP-binding protein OBG, C-terminal domain"/>
    <property type="match status" value="1"/>
</dbReference>
<dbReference type="InterPro" id="IPR006074">
    <property type="entry name" value="GTP1-OBG_CS"/>
</dbReference>
<dbReference type="EMBL" id="LGKP01000025">
    <property type="protein sequence ID" value="KPL85190.1"/>
    <property type="molecule type" value="Genomic_DNA"/>
</dbReference>
<dbReference type="RefSeq" id="WP_054535465.1">
    <property type="nucleotide sequence ID" value="NZ_LGKP01000025.1"/>
</dbReference>
<dbReference type="PROSITE" id="PS51881">
    <property type="entry name" value="OCT"/>
    <property type="match status" value="1"/>
</dbReference>
<gene>
    <name evidence="9" type="primary">obg</name>
    <name evidence="13" type="ORF">SE18_15980</name>
</gene>
<keyword evidence="3 9" id="KW-0963">Cytoplasm</keyword>
<evidence type="ECO:0000256" key="9">
    <source>
        <dbReference type="HAMAP-Rule" id="MF_01454"/>
    </source>
</evidence>
<dbReference type="GO" id="GO:0000287">
    <property type="term" value="F:magnesium ion binding"/>
    <property type="evidence" value="ECO:0007669"/>
    <property type="project" value="InterPro"/>
</dbReference>
<name>A0A0P6Y894_9CHLR</name>
<evidence type="ECO:0000256" key="8">
    <source>
        <dbReference type="ARBA" id="ARBA00023134"/>
    </source>
</evidence>
<evidence type="ECO:0000313" key="14">
    <source>
        <dbReference type="Proteomes" id="UP000050277"/>
    </source>
</evidence>
<dbReference type="GO" id="GO:0042254">
    <property type="term" value="P:ribosome biogenesis"/>
    <property type="evidence" value="ECO:0007669"/>
    <property type="project" value="UniProtKB-UniRule"/>
</dbReference>
<dbReference type="InterPro" id="IPR006169">
    <property type="entry name" value="GTP1_OBG_dom"/>
</dbReference>
<dbReference type="NCBIfam" id="TIGR03595">
    <property type="entry name" value="Obg_CgtA_exten"/>
    <property type="match status" value="1"/>
</dbReference>
<comment type="subunit">
    <text evidence="9">Monomer.</text>
</comment>
<dbReference type="STRING" id="70996.SE18_15980"/>
<dbReference type="FunFam" id="2.70.210.12:FF:000001">
    <property type="entry name" value="GTPase Obg"/>
    <property type="match status" value="1"/>
</dbReference>
<dbReference type="EC" id="3.6.5.-" evidence="9"/>
<organism evidence="13 14">
    <name type="scientific">Herpetosiphon geysericola</name>
    <dbReference type="NCBI Taxonomy" id="70996"/>
    <lineage>
        <taxon>Bacteria</taxon>
        <taxon>Bacillati</taxon>
        <taxon>Chloroflexota</taxon>
        <taxon>Chloroflexia</taxon>
        <taxon>Herpetosiphonales</taxon>
        <taxon>Herpetosiphonaceae</taxon>
        <taxon>Herpetosiphon</taxon>
    </lineage>
</organism>
<evidence type="ECO:0000256" key="5">
    <source>
        <dbReference type="ARBA" id="ARBA00022741"/>
    </source>
</evidence>
<dbReference type="SUPFAM" id="SSF82051">
    <property type="entry name" value="Obg GTP-binding protein N-terminal domain"/>
    <property type="match status" value="1"/>
</dbReference>
<dbReference type="SUPFAM" id="SSF102741">
    <property type="entry name" value="Obg GTP-binding protein C-terminal domain"/>
    <property type="match status" value="1"/>
</dbReference>
<keyword evidence="7 9" id="KW-0460">Magnesium</keyword>
<dbReference type="NCBIfam" id="NF008955">
    <property type="entry name" value="PRK12297.1"/>
    <property type="match status" value="1"/>
</dbReference>
<dbReference type="PROSITE" id="PS51883">
    <property type="entry name" value="OBG"/>
    <property type="match status" value="1"/>
</dbReference>
<dbReference type="NCBIfam" id="NF008956">
    <property type="entry name" value="PRK12299.1"/>
    <property type="match status" value="1"/>
</dbReference>
<feature type="binding site" evidence="9">
    <location>
        <position position="195"/>
    </location>
    <ligand>
        <name>Mg(2+)</name>
        <dbReference type="ChEBI" id="CHEBI:18420"/>
    </ligand>
</feature>
<evidence type="ECO:0000256" key="2">
    <source>
        <dbReference type="ARBA" id="ARBA00007699"/>
    </source>
</evidence>
<evidence type="ECO:0000256" key="4">
    <source>
        <dbReference type="ARBA" id="ARBA00022723"/>
    </source>
</evidence>
<dbReference type="PATRIC" id="fig|70996.4.peg.62"/>
<dbReference type="InterPro" id="IPR015349">
    <property type="entry name" value="OCT_dom"/>
</dbReference>
<evidence type="ECO:0000256" key="6">
    <source>
        <dbReference type="ARBA" id="ARBA00022801"/>
    </source>
</evidence>
<dbReference type="NCBIfam" id="TIGR02729">
    <property type="entry name" value="Obg_CgtA"/>
    <property type="match status" value="1"/>
</dbReference>
<feature type="binding site" evidence="9">
    <location>
        <begin position="316"/>
        <end position="318"/>
    </location>
    <ligand>
        <name>GTP</name>
        <dbReference type="ChEBI" id="CHEBI:37565"/>
    </ligand>
</feature>
<dbReference type="InterPro" id="IPR027417">
    <property type="entry name" value="P-loop_NTPase"/>
</dbReference>
<keyword evidence="6 9" id="KW-0378">Hydrolase</keyword>
<sequence>MSDFIDRALITVKAGDGGDGMATFRREKYVPRGGPDGGDGGRGGSIYLEVSPHLNTLLPFRFETHYEADKGLNAGRQRKRGRTGEDMFIRVPPGTTVSAEIEGELQTVDLLFPGQKLLVARGGKGGLGNTHFATASNQVPRIAELGQPGEERELQLELKVIADVGLVGFPNAGKSTLLSMVSAARPKIANYPFTTLSPNLGVAEYNDFTFVVADIPGLIEGASRGVGLGHDFLRHIERTRILVHVVDAAGTEGRDPFEDFQTINAELKAYSSELAQRPQIVALNKTDLPDAQAFDELMRPQIIAWGIEPENIFPISAATNQGLQPLQRRIVDILLEMPERITRLPYSEEILTFRFSNIDPNDFWLETEEDGVLRVHGEKIERLVSMTNFAQSESLDRLQRVLEAMGVSAALFAAGVRHGDPVRIEKAELLWQDESIG</sequence>
<dbReference type="InterPro" id="IPR045086">
    <property type="entry name" value="OBG_GTPase"/>
</dbReference>
<dbReference type="InterPro" id="IPR036726">
    <property type="entry name" value="GTP1_OBG_dom_sf"/>
</dbReference>
<proteinExistence type="inferred from homology"/>
<dbReference type="PANTHER" id="PTHR11702">
    <property type="entry name" value="DEVELOPMENTALLY REGULATED GTP-BINDING PROTEIN-RELATED"/>
    <property type="match status" value="1"/>
</dbReference>
<dbReference type="InterPro" id="IPR006073">
    <property type="entry name" value="GTP-bd"/>
</dbReference>
<feature type="binding site" evidence="9">
    <location>
        <begin position="193"/>
        <end position="197"/>
    </location>
    <ligand>
        <name>GTP</name>
        <dbReference type="ChEBI" id="CHEBI:37565"/>
    </ligand>
</feature>
<comment type="function">
    <text evidence="9">An essential GTPase which binds GTP, GDP and possibly (p)ppGpp with moderate affinity, with high nucleotide exchange rates and a fairly low GTP hydrolysis rate. Plays a role in control of the cell cycle, stress response, ribosome biogenesis and in those bacteria that undergo differentiation, in morphogenesis control.</text>
</comment>
<dbReference type="OrthoDB" id="9807318at2"/>
<feature type="binding site" evidence="9">
    <location>
        <begin position="214"/>
        <end position="217"/>
    </location>
    <ligand>
        <name>GTP</name>
        <dbReference type="ChEBI" id="CHEBI:37565"/>
    </ligand>
</feature>
<feature type="binding site" evidence="9">
    <location>
        <begin position="284"/>
        <end position="287"/>
    </location>
    <ligand>
        <name>GTP</name>
        <dbReference type="ChEBI" id="CHEBI:37565"/>
    </ligand>
</feature>
<dbReference type="InterPro" id="IPR036346">
    <property type="entry name" value="GTP-bd_prot_GTP1/OBG_C_sf"/>
</dbReference>
<comment type="caution">
    <text evidence="13">The sequence shown here is derived from an EMBL/GenBank/DDBJ whole genome shotgun (WGS) entry which is preliminary data.</text>
</comment>
<evidence type="ECO:0000256" key="1">
    <source>
        <dbReference type="ARBA" id="ARBA00001946"/>
    </source>
</evidence>
<accession>A0A0P6Y894</accession>
<dbReference type="InterPro" id="IPR014100">
    <property type="entry name" value="GTP-bd_Obg/CgtA"/>
</dbReference>
<feature type="binding site" evidence="9">
    <location>
        <position position="175"/>
    </location>
    <ligand>
        <name>Mg(2+)</name>
        <dbReference type="ChEBI" id="CHEBI:18420"/>
    </ligand>
</feature>
<evidence type="ECO:0000259" key="10">
    <source>
        <dbReference type="PROSITE" id="PS51710"/>
    </source>
</evidence>
<comment type="cofactor">
    <cofactor evidence="1 9">
        <name>Mg(2+)</name>
        <dbReference type="ChEBI" id="CHEBI:18420"/>
    </cofactor>
</comment>
<keyword evidence="14" id="KW-1185">Reference proteome</keyword>
<dbReference type="AlphaFoldDB" id="A0A0P6Y894"/>